<reference evidence="1 2" key="1">
    <citation type="submission" date="2020-07" db="EMBL/GenBank/DDBJ databases">
        <title>Complete Genome Sequence of an acetic acid bacterium, Acetobacter aceti JCM20276.</title>
        <authorList>
            <person name="Hirose Y."/>
            <person name="Mihara H."/>
        </authorList>
    </citation>
    <scope>NUCLEOTIDE SEQUENCE [LARGE SCALE GENOMIC DNA]</scope>
    <source>
        <strain evidence="1 2">JCM20276</strain>
    </source>
</reference>
<sequence length="66" mass="7353">MKKQGDHNTFHRTDGLNLLGDGQIKAELISRIAQDIENTRNASAEHDESAIIAPKRWMSDGNAFMS</sequence>
<gene>
    <name evidence="1" type="ORF">AAJCM20276_29250</name>
</gene>
<evidence type="ECO:0000313" key="1">
    <source>
        <dbReference type="EMBL" id="BCI68301.1"/>
    </source>
</evidence>
<organism evidence="1 2">
    <name type="scientific">Acetobacter aceti</name>
    <dbReference type="NCBI Taxonomy" id="435"/>
    <lineage>
        <taxon>Bacteria</taxon>
        <taxon>Pseudomonadati</taxon>
        <taxon>Pseudomonadota</taxon>
        <taxon>Alphaproteobacteria</taxon>
        <taxon>Acetobacterales</taxon>
        <taxon>Acetobacteraceae</taxon>
        <taxon>Acetobacter</taxon>
        <taxon>Acetobacter subgen. Acetobacter</taxon>
    </lineage>
</organism>
<name>A0A6S6PNQ8_ACEAC</name>
<dbReference type="EMBL" id="AP023326">
    <property type="protein sequence ID" value="BCI68301.1"/>
    <property type="molecule type" value="Genomic_DNA"/>
</dbReference>
<accession>A0A6S6PNQ8</accession>
<proteinExistence type="predicted"/>
<protein>
    <submittedName>
        <fullName evidence="1">Uncharacterized protein</fullName>
    </submittedName>
</protein>
<evidence type="ECO:0000313" key="2">
    <source>
        <dbReference type="Proteomes" id="UP000515220"/>
    </source>
</evidence>
<dbReference type="Proteomes" id="UP000515220">
    <property type="component" value="Chromosome"/>
</dbReference>
<dbReference type="AlphaFoldDB" id="A0A6S6PNQ8"/>